<dbReference type="InterPro" id="IPR050266">
    <property type="entry name" value="AB_hydrolase_sf"/>
</dbReference>
<sequence length="272" mass="29513">MSDTPTLRIGSLETHVVDRGTGAPVLLLHGSGPGVSAEANWRLTMPALIEAGHRVVAPDLIGFGRTVPPAGHVYDLRSWIDHVVAVMDATGLERTAVVGNSFGGALALRLAIEHPHRIDRLVLMGSAGVRFPLTSGLDAVWGYRPGVQVMRRVLEAFVHDHAMITDDLAQMRYAASVEDGADLRFAAMFPEPRQRWIDALASDDDELRTITAPALIVHGREDRVIPTSTSQTLFELIPDAQLHVFGQCGHWSQIEKAAEFNALLTSFLGPPV</sequence>
<gene>
    <name evidence="3" type="ORF">EUA94_12030</name>
</gene>
<dbReference type="Gene3D" id="3.40.50.1820">
    <property type="entry name" value="alpha/beta hydrolase"/>
    <property type="match status" value="1"/>
</dbReference>
<dbReference type="SUPFAM" id="SSF53474">
    <property type="entry name" value="alpha/beta-Hydrolases"/>
    <property type="match status" value="1"/>
</dbReference>
<dbReference type="InterPro" id="IPR029058">
    <property type="entry name" value="AB_hydrolase_fold"/>
</dbReference>
<evidence type="ECO:0000313" key="3">
    <source>
        <dbReference type="EMBL" id="RYC10526.1"/>
    </source>
</evidence>
<keyword evidence="1 3" id="KW-0378">Hydrolase</keyword>
<dbReference type="AlphaFoldDB" id="A0A4Q2SWK6"/>
<comment type="caution">
    <text evidence="3">The sequence shown here is derived from an EMBL/GenBank/DDBJ whole genome shotgun (WGS) entry which is preliminary data.</text>
</comment>
<evidence type="ECO:0000256" key="1">
    <source>
        <dbReference type="ARBA" id="ARBA00022801"/>
    </source>
</evidence>
<dbReference type="PRINTS" id="PR00412">
    <property type="entry name" value="EPOXHYDRLASE"/>
</dbReference>
<dbReference type="InterPro" id="IPR000073">
    <property type="entry name" value="AB_hydrolase_1"/>
</dbReference>
<dbReference type="OrthoDB" id="812569at2"/>
<dbReference type="PANTHER" id="PTHR43798:SF31">
    <property type="entry name" value="AB HYDROLASE SUPERFAMILY PROTEIN YCLE"/>
    <property type="match status" value="1"/>
</dbReference>
<dbReference type="GO" id="GO:0016787">
    <property type="term" value="F:hydrolase activity"/>
    <property type="evidence" value="ECO:0007669"/>
    <property type="project" value="UniProtKB-KW"/>
</dbReference>
<dbReference type="InterPro" id="IPR000639">
    <property type="entry name" value="Epox_hydrolase-like"/>
</dbReference>
<evidence type="ECO:0000259" key="2">
    <source>
        <dbReference type="Pfam" id="PF00561"/>
    </source>
</evidence>
<dbReference type="PANTHER" id="PTHR43798">
    <property type="entry name" value="MONOACYLGLYCEROL LIPASE"/>
    <property type="match status" value="1"/>
</dbReference>
<evidence type="ECO:0000313" key="4">
    <source>
        <dbReference type="Proteomes" id="UP000291101"/>
    </source>
</evidence>
<proteinExistence type="predicted"/>
<feature type="domain" description="AB hydrolase-1" evidence="2">
    <location>
        <begin position="24"/>
        <end position="257"/>
    </location>
</feature>
<protein>
    <submittedName>
        <fullName evidence="3">Alpha/beta fold hydrolase</fullName>
    </submittedName>
</protein>
<name>A0A4Q2SWK6_9ACTN</name>
<dbReference type="RefSeq" id="WP_129427128.1">
    <property type="nucleotide sequence ID" value="NZ_SDWV01000011.1"/>
</dbReference>
<dbReference type="Pfam" id="PF00561">
    <property type="entry name" value="Abhydrolase_1"/>
    <property type="match status" value="1"/>
</dbReference>
<organism evidence="3 4">
    <name type="scientific">Nocardioides zhouii</name>
    <dbReference type="NCBI Taxonomy" id="1168729"/>
    <lineage>
        <taxon>Bacteria</taxon>
        <taxon>Bacillati</taxon>
        <taxon>Actinomycetota</taxon>
        <taxon>Actinomycetes</taxon>
        <taxon>Propionibacteriales</taxon>
        <taxon>Nocardioidaceae</taxon>
        <taxon>Nocardioides</taxon>
    </lineage>
</organism>
<dbReference type="PRINTS" id="PR00111">
    <property type="entry name" value="ABHYDROLASE"/>
</dbReference>
<reference evidence="3 4" key="1">
    <citation type="submission" date="2019-01" db="EMBL/GenBank/DDBJ databases">
        <title>Novel species of Nocardioides.</title>
        <authorList>
            <person name="Liu Q."/>
            <person name="X Y.-H."/>
        </authorList>
    </citation>
    <scope>NUCLEOTIDE SEQUENCE [LARGE SCALE GENOMIC DNA]</scope>
    <source>
        <strain evidence="3 4">HLT2-9</strain>
    </source>
</reference>
<dbReference type="GO" id="GO:0016020">
    <property type="term" value="C:membrane"/>
    <property type="evidence" value="ECO:0007669"/>
    <property type="project" value="TreeGrafter"/>
</dbReference>
<accession>A0A4Q2SWK6</accession>
<dbReference type="EMBL" id="SDWV01000011">
    <property type="protein sequence ID" value="RYC10526.1"/>
    <property type="molecule type" value="Genomic_DNA"/>
</dbReference>
<dbReference type="Proteomes" id="UP000291101">
    <property type="component" value="Unassembled WGS sequence"/>
</dbReference>
<keyword evidence="4" id="KW-1185">Reference proteome</keyword>